<name>A0A267EQB6_9PLAT</name>
<feature type="compositionally biased region" description="Pro residues" evidence="1">
    <location>
        <begin position="196"/>
        <end position="206"/>
    </location>
</feature>
<feature type="non-terminal residue" evidence="2">
    <location>
        <position position="1"/>
    </location>
</feature>
<dbReference type="PRINTS" id="PR01217">
    <property type="entry name" value="PRICHEXTENSN"/>
</dbReference>
<proteinExistence type="predicted"/>
<feature type="compositionally biased region" description="Pro residues" evidence="1">
    <location>
        <begin position="150"/>
        <end position="185"/>
    </location>
</feature>
<comment type="caution">
    <text evidence="2">The sequence shown here is derived from an EMBL/GenBank/DDBJ whole genome shotgun (WGS) entry which is preliminary data.</text>
</comment>
<keyword evidence="3" id="KW-1185">Reference proteome</keyword>
<reference evidence="2 3" key="1">
    <citation type="submission" date="2017-06" db="EMBL/GenBank/DDBJ databases">
        <title>A platform for efficient transgenesis in Macrostomum lignano, a flatworm model organism for stem cell research.</title>
        <authorList>
            <person name="Berezikov E."/>
        </authorList>
    </citation>
    <scope>NUCLEOTIDE SEQUENCE [LARGE SCALE GENOMIC DNA]</scope>
    <source>
        <strain evidence="2">DV1</strain>
        <tissue evidence="2">Whole organism</tissue>
    </source>
</reference>
<feature type="compositionally biased region" description="Gly residues" evidence="1">
    <location>
        <begin position="218"/>
        <end position="227"/>
    </location>
</feature>
<gene>
    <name evidence="2" type="ORF">BOX15_Mlig004423g1</name>
</gene>
<evidence type="ECO:0000256" key="1">
    <source>
        <dbReference type="SAM" id="MobiDB-lite"/>
    </source>
</evidence>
<sequence>LFFIDTTQAEKMSHPNQQQQPPPPPYGFALQGNPAPNPMGGYTALSPEQQQFQQQQYQQQQQQFMQQNQPQIDATVNQQQSMPPMYGLAPTAAYTGVGGGYGFGYGMQQGYPAQGSSYYYQQSYEQLQPPMGFGQYQPTQPAPSQQPSQPSRPPPPQQPPHTQQPPSQPPPPQQPPQAQQPPSRPPRQKSPVAQPVKPPAPKPPAPKPRDSRGVDAVDGGGGGGGGSDSDVKSRQEAALDDLERLMSTDVDLKGFKRDI</sequence>
<feature type="compositionally biased region" description="Basic and acidic residues" evidence="1">
    <location>
        <begin position="229"/>
        <end position="240"/>
    </location>
</feature>
<evidence type="ECO:0000313" key="3">
    <source>
        <dbReference type="Proteomes" id="UP000215902"/>
    </source>
</evidence>
<evidence type="ECO:0000313" key="2">
    <source>
        <dbReference type="EMBL" id="PAA63174.1"/>
    </source>
</evidence>
<dbReference type="AlphaFoldDB" id="A0A267EQB6"/>
<feature type="region of interest" description="Disordered" evidence="1">
    <location>
        <begin position="129"/>
        <end position="240"/>
    </location>
</feature>
<protein>
    <submittedName>
        <fullName evidence="2">Uncharacterized protein</fullName>
    </submittedName>
</protein>
<feature type="compositionally biased region" description="Polar residues" evidence="1">
    <location>
        <begin position="1"/>
        <end position="10"/>
    </location>
</feature>
<feature type="region of interest" description="Disordered" evidence="1">
    <location>
        <begin position="1"/>
        <end position="41"/>
    </location>
</feature>
<accession>A0A267EQB6</accession>
<feature type="compositionally biased region" description="Low complexity" evidence="1">
    <location>
        <begin position="137"/>
        <end position="149"/>
    </location>
</feature>
<organism evidence="2 3">
    <name type="scientific">Macrostomum lignano</name>
    <dbReference type="NCBI Taxonomy" id="282301"/>
    <lineage>
        <taxon>Eukaryota</taxon>
        <taxon>Metazoa</taxon>
        <taxon>Spiralia</taxon>
        <taxon>Lophotrochozoa</taxon>
        <taxon>Platyhelminthes</taxon>
        <taxon>Rhabditophora</taxon>
        <taxon>Macrostomorpha</taxon>
        <taxon>Macrostomida</taxon>
        <taxon>Macrostomidae</taxon>
        <taxon>Macrostomum</taxon>
    </lineage>
</organism>
<dbReference type="Proteomes" id="UP000215902">
    <property type="component" value="Unassembled WGS sequence"/>
</dbReference>
<dbReference type="EMBL" id="NIVC01001865">
    <property type="protein sequence ID" value="PAA63174.1"/>
    <property type="molecule type" value="Genomic_DNA"/>
</dbReference>